<name>A0AAD5L6C9_9CRUS</name>
<reference evidence="1 2" key="1">
    <citation type="submission" date="2022-05" db="EMBL/GenBank/DDBJ databases">
        <title>A multi-omics perspective on studying reproductive biology in Daphnia sinensis.</title>
        <authorList>
            <person name="Jia J."/>
        </authorList>
    </citation>
    <scope>NUCLEOTIDE SEQUENCE [LARGE SCALE GENOMIC DNA]</scope>
    <source>
        <strain evidence="1 2">WSL</strain>
    </source>
</reference>
<gene>
    <name evidence="1" type="ORF">GHT06_016800</name>
</gene>
<dbReference type="Proteomes" id="UP000820818">
    <property type="component" value="Linkage Group LG6"/>
</dbReference>
<keyword evidence="2" id="KW-1185">Reference proteome</keyword>
<evidence type="ECO:0000313" key="2">
    <source>
        <dbReference type="Proteomes" id="UP000820818"/>
    </source>
</evidence>
<evidence type="ECO:0000313" key="1">
    <source>
        <dbReference type="EMBL" id="KAI9557005.1"/>
    </source>
</evidence>
<comment type="caution">
    <text evidence="1">The sequence shown here is derived from an EMBL/GenBank/DDBJ whole genome shotgun (WGS) entry which is preliminary data.</text>
</comment>
<protein>
    <submittedName>
        <fullName evidence="1">Uncharacterized protein</fullName>
    </submittedName>
</protein>
<dbReference type="AlphaFoldDB" id="A0AAD5L6C9"/>
<proteinExistence type="predicted"/>
<dbReference type="EMBL" id="WJBH02000006">
    <property type="protein sequence ID" value="KAI9557005.1"/>
    <property type="molecule type" value="Genomic_DNA"/>
</dbReference>
<accession>A0AAD5L6C9</accession>
<organism evidence="1 2">
    <name type="scientific">Daphnia sinensis</name>
    <dbReference type="NCBI Taxonomy" id="1820382"/>
    <lineage>
        <taxon>Eukaryota</taxon>
        <taxon>Metazoa</taxon>
        <taxon>Ecdysozoa</taxon>
        <taxon>Arthropoda</taxon>
        <taxon>Crustacea</taxon>
        <taxon>Branchiopoda</taxon>
        <taxon>Diplostraca</taxon>
        <taxon>Cladocera</taxon>
        <taxon>Anomopoda</taxon>
        <taxon>Daphniidae</taxon>
        <taxon>Daphnia</taxon>
        <taxon>Daphnia similis group</taxon>
    </lineage>
</organism>
<sequence length="100" mass="11475">MDIKWIDDGFVLASSEIGLAFGHSRERRILTTSTLVCNRSHQCCDYLSFFTAHSVGRRKHWIASIINFSWGQTKNITDSLQVCCRRTCIVANECQIQQLH</sequence>